<organism evidence="2 3">
    <name type="scientific">Guyanagaster necrorhizus</name>
    <dbReference type="NCBI Taxonomy" id="856835"/>
    <lineage>
        <taxon>Eukaryota</taxon>
        <taxon>Fungi</taxon>
        <taxon>Dikarya</taxon>
        <taxon>Basidiomycota</taxon>
        <taxon>Agaricomycotina</taxon>
        <taxon>Agaricomycetes</taxon>
        <taxon>Agaricomycetidae</taxon>
        <taxon>Agaricales</taxon>
        <taxon>Marasmiineae</taxon>
        <taxon>Physalacriaceae</taxon>
        <taxon>Guyanagaster</taxon>
    </lineage>
</organism>
<gene>
    <name evidence="2" type="ORF">BT62DRAFT_572551</name>
</gene>
<keyword evidence="3" id="KW-1185">Reference proteome</keyword>
<feature type="region of interest" description="Disordered" evidence="1">
    <location>
        <begin position="82"/>
        <end position="115"/>
    </location>
</feature>
<protein>
    <submittedName>
        <fullName evidence="2">Uncharacterized protein</fullName>
    </submittedName>
</protein>
<sequence length="210" mass="24051">MFNLLHPPPSPPAFPGDHVLPEQDTTILLRLIIHWLSPLLSVGFPRPLEKEDLWQLPQKHTTGSVTDDVEINFYSRCPPEQRPFPLRHKLPNDAEVPDSKESLDDAENRAPDAKRKSTIKYDSSLTKALHRTFFVRFWSAGVCKPVGDTLKTATPLVTKLLLTWLTESYDYYCLTDEQRVSGVMERPKGISIIKITFVLTPTLRVRFCKR</sequence>
<evidence type="ECO:0000256" key="1">
    <source>
        <dbReference type="SAM" id="MobiDB-lite"/>
    </source>
</evidence>
<dbReference type="GeneID" id="66103734"/>
<dbReference type="OrthoDB" id="6500128at2759"/>
<dbReference type="RefSeq" id="XP_043034274.1">
    <property type="nucleotide sequence ID" value="XM_043181438.1"/>
</dbReference>
<dbReference type="EMBL" id="MU250567">
    <property type="protein sequence ID" value="KAG7440774.1"/>
    <property type="molecule type" value="Genomic_DNA"/>
</dbReference>
<evidence type="ECO:0000313" key="2">
    <source>
        <dbReference type="EMBL" id="KAG7440774.1"/>
    </source>
</evidence>
<name>A0A9P7VIW1_9AGAR</name>
<comment type="caution">
    <text evidence="2">The sequence shown here is derived from an EMBL/GenBank/DDBJ whole genome shotgun (WGS) entry which is preliminary data.</text>
</comment>
<feature type="compositionally biased region" description="Basic and acidic residues" evidence="1">
    <location>
        <begin position="97"/>
        <end position="115"/>
    </location>
</feature>
<dbReference type="AlphaFoldDB" id="A0A9P7VIW1"/>
<proteinExistence type="predicted"/>
<reference evidence="2" key="1">
    <citation type="submission" date="2020-11" db="EMBL/GenBank/DDBJ databases">
        <title>Adaptations for nitrogen fixation in a non-lichenized fungal sporocarp promotes dispersal by wood-feeding termites.</title>
        <authorList>
            <consortium name="DOE Joint Genome Institute"/>
            <person name="Koch R.A."/>
            <person name="Yoon G."/>
            <person name="Arayal U."/>
            <person name="Lail K."/>
            <person name="Amirebrahimi M."/>
            <person name="Labutti K."/>
            <person name="Lipzen A."/>
            <person name="Riley R."/>
            <person name="Barry K."/>
            <person name="Henrissat B."/>
            <person name="Grigoriev I.V."/>
            <person name="Herr J.R."/>
            <person name="Aime M.C."/>
        </authorList>
    </citation>
    <scope>NUCLEOTIDE SEQUENCE</scope>
    <source>
        <strain evidence="2">MCA 3950</strain>
    </source>
</reference>
<accession>A0A9P7VIW1</accession>
<dbReference type="Proteomes" id="UP000812287">
    <property type="component" value="Unassembled WGS sequence"/>
</dbReference>
<evidence type="ECO:0000313" key="3">
    <source>
        <dbReference type="Proteomes" id="UP000812287"/>
    </source>
</evidence>